<dbReference type="Proteomes" id="UP001243375">
    <property type="component" value="Unassembled WGS sequence"/>
</dbReference>
<comment type="caution">
    <text evidence="1">The sequence shown here is derived from an EMBL/GenBank/DDBJ whole genome shotgun (WGS) entry which is preliminary data.</text>
</comment>
<organism evidence="1 2">
    <name type="scientific">Naganishia vaughanmartiniae</name>
    <dbReference type="NCBI Taxonomy" id="1424756"/>
    <lineage>
        <taxon>Eukaryota</taxon>
        <taxon>Fungi</taxon>
        <taxon>Dikarya</taxon>
        <taxon>Basidiomycota</taxon>
        <taxon>Agaricomycotina</taxon>
        <taxon>Tremellomycetes</taxon>
        <taxon>Filobasidiales</taxon>
        <taxon>Filobasidiaceae</taxon>
        <taxon>Naganishia</taxon>
    </lineage>
</organism>
<name>A0ACC2XKA7_9TREE</name>
<sequence>MSALSEKEKLQREIAKLSGTFVGLYLATINRSSSATPSTAYPGKQRHAPTSYVHKAPYPRNNPAQVVGGRHRSLVLDNRNGHGAASSATTLRTFTTLPPTNGGSASSANNASAAAAANGMSVPQATTSGALALTATETSLSSASTTAGDTKMVYVNRTTKKGNMSMVKPELYGKFEKARLNRSVKTASDKANKAAGKRSQMGRRSYNSQLSSANGGKSVAKRVVIDGVTYEFEADGVTLKKVEDTFQTKQRKRKLDNRDGSQADGDDCLYPHVKVADDAPVCVAFSTEGWCDKGSTCEERHAWECREYSEKGVCSRGSKCGLAHVLKAKTPADVVAIAAIDLSDDDSNVHGTKVKPHVQPDDVEPPLSGMAPISETTVGVEQQVAQNKVPQETEGTSTGNDFERQEDFIQFADIGEDEDEGEVDEEDETEEDGSDEGDEDTAMGSGVEAEGDQQIKYTFGESSEERSEDDADEVAS</sequence>
<accession>A0ACC2XKA7</accession>
<gene>
    <name evidence="1" type="ORF">QFC22_001088</name>
</gene>
<protein>
    <submittedName>
        <fullName evidence="1">Uncharacterized protein</fullName>
    </submittedName>
</protein>
<dbReference type="EMBL" id="JASBWU010000002">
    <property type="protein sequence ID" value="KAJ9124288.1"/>
    <property type="molecule type" value="Genomic_DNA"/>
</dbReference>
<evidence type="ECO:0000313" key="1">
    <source>
        <dbReference type="EMBL" id="KAJ9124288.1"/>
    </source>
</evidence>
<proteinExistence type="predicted"/>
<reference evidence="1" key="1">
    <citation type="submission" date="2023-04" db="EMBL/GenBank/DDBJ databases">
        <title>Draft Genome sequencing of Naganishia species isolated from polar environments using Oxford Nanopore Technology.</title>
        <authorList>
            <person name="Leo P."/>
            <person name="Venkateswaran K."/>
        </authorList>
    </citation>
    <scope>NUCLEOTIDE SEQUENCE</scope>
    <source>
        <strain evidence="1">MNA-CCFEE 5425</strain>
    </source>
</reference>
<keyword evidence="2" id="KW-1185">Reference proteome</keyword>
<evidence type="ECO:0000313" key="2">
    <source>
        <dbReference type="Proteomes" id="UP001243375"/>
    </source>
</evidence>